<dbReference type="InterPro" id="IPR051362">
    <property type="entry name" value="WD_repeat_creC_regulators"/>
</dbReference>
<dbReference type="InterPro" id="IPR015943">
    <property type="entry name" value="WD40/YVTN_repeat-like_dom_sf"/>
</dbReference>
<evidence type="ECO:0000256" key="4">
    <source>
        <dbReference type="SAM" id="MobiDB-lite"/>
    </source>
</evidence>
<dbReference type="Proteomes" id="UP001151699">
    <property type="component" value="Chromosome X"/>
</dbReference>
<reference evidence="5" key="1">
    <citation type="submission" date="2022-07" db="EMBL/GenBank/DDBJ databases">
        <authorList>
            <person name="Trinca V."/>
            <person name="Uliana J.V.C."/>
            <person name="Torres T.T."/>
            <person name="Ward R.J."/>
            <person name="Monesi N."/>
        </authorList>
    </citation>
    <scope>NUCLEOTIDE SEQUENCE</scope>
    <source>
        <strain evidence="5">HSMRA1968</strain>
        <tissue evidence="5">Whole embryos</tissue>
    </source>
</reference>
<feature type="region of interest" description="Disordered" evidence="4">
    <location>
        <begin position="434"/>
        <end position="566"/>
    </location>
</feature>
<feature type="compositionally biased region" description="Low complexity" evidence="4">
    <location>
        <begin position="719"/>
        <end position="728"/>
    </location>
</feature>
<evidence type="ECO:0000256" key="1">
    <source>
        <dbReference type="ARBA" id="ARBA00022574"/>
    </source>
</evidence>
<dbReference type="PANTHER" id="PTHR14107:SF16">
    <property type="entry name" value="AT02583P"/>
    <property type="match status" value="1"/>
</dbReference>
<dbReference type="PROSITE" id="PS50294">
    <property type="entry name" value="WD_REPEATS_REGION"/>
    <property type="match status" value="1"/>
</dbReference>
<dbReference type="PANTHER" id="PTHR14107">
    <property type="entry name" value="WD REPEAT PROTEIN"/>
    <property type="match status" value="1"/>
</dbReference>
<feature type="region of interest" description="Disordered" evidence="4">
    <location>
        <begin position="707"/>
        <end position="728"/>
    </location>
</feature>
<evidence type="ECO:0000313" key="6">
    <source>
        <dbReference type="Proteomes" id="UP001151699"/>
    </source>
</evidence>
<comment type="caution">
    <text evidence="5">The sequence shown here is derived from an EMBL/GenBank/DDBJ whole genome shotgun (WGS) entry which is preliminary data.</text>
</comment>
<accession>A0A9Q0MWM3</accession>
<sequence>MAVQLDQSGKDDLKTQFITREGIYRLTLSEYSRPNRVNYQTNQNNPQVRVSLCTLPTSELTAPCTNGSEIYSGGSTTPSGGDRICFNFGKELYVYAYRGCKKVAVDLTKPLDKKLYKGTNPSCHDFNQTVAVADGAPLLVGFTTGQIQLVQPGKREPGRLFNEERFIDKTKVTCLKWLPKSTNLFLASHSSGHLYLYNEELPCTPSAPSYQNFKSCDGFKIDVCKSKATRNPLYKWTFGNDMNCCINEFCFSPCGLMLAIVSQDGFLRVFNYDKMELMGVARSYFGGFLCVCWSPDGKYIVVGGEDDLVTVWSLHERRVVARGQGHRSWVSVVAFDPFTSFSQWDGPDFSDDENPINDGYRCYNNSSNHKDIDSESIPPTGKRSTSSCRDSAIVPDKLGTSYRLGSVSQDTQLCLWDITEDTLRQSYEIRQRLGSHDPQVNGECSGQVNSNDIKVINPTASGSGMGINKDAVDSSSKNSSNSSSKSGSKFATANCTSGSESGRSSVNENSSKHFNSTNKITSNSIGGKTSVSANCVNVPSSVGKCENSPNDTVKSTNTSKSSDSVGQTAFNSITQRLSNFSFGNDKKSSSSGDGSQGHKKPFTFSKSTGNHTSFMHNHNSANTENSTTSVKNSKYSSNSIVPSYDPMALIGTSVCPRFDECPLLEPLVCKKIAHERLTALIFREDCFLTACQDGFIYTWARPGYSNMSQHMSSSPPPNVNSAPGGTVV</sequence>
<keyword evidence="1 3" id="KW-0853">WD repeat</keyword>
<organism evidence="5 6">
    <name type="scientific">Pseudolycoriella hygida</name>
    <dbReference type="NCBI Taxonomy" id="35572"/>
    <lineage>
        <taxon>Eukaryota</taxon>
        <taxon>Metazoa</taxon>
        <taxon>Ecdysozoa</taxon>
        <taxon>Arthropoda</taxon>
        <taxon>Hexapoda</taxon>
        <taxon>Insecta</taxon>
        <taxon>Pterygota</taxon>
        <taxon>Neoptera</taxon>
        <taxon>Endopterygota</taxon>
        <taxon>Diptera</taxon>
        <taxon>Nematocera</taxon>
        <taxon>Sciaroidea</taxon>
        <taxon>Sciaridae</taxon>
        <taxon>Pseudolycoriella</taxon>
    </lineage>
</organism>
<feature type="compositionally biased region" description="Polar residues" evidence="4">
    <location>
        <begin position="604"/>
        <end position="631"/>
    </location>
</feature>
<evidence type="ECO:0000256" key="2">
    <source>
        <dbReference type="ARBA" id="ARBA00022737"/>
    </source>
</evidence>
<proteinExistence type="predicted"/>
<dbReference type="PROSITE" id="PS50082">
    <property type="entry name" value="WD_REPEATS_2"/>
    <property type="match status" value="1"/>
</dbReference>
<dbReference type="SMART" id="SM00320">
    <property type="entry name" value="WD40"/>
    <property type="match status" value="5"/>
</dbReference>
<dbReference type="Pfam" id="PF00400">
    <property type="entry name" value="WD40"/>
    <property type="match status" value="1"/>
</dbReference>
<feature type="compositionally biased region" description="Polar residues" evidence="4">
    <location>
        <begin position="442"/>
        <end position="462"/>
    </location>
</feature>
<keyword evidence="6" id="KW-1185">Reference proteome</keyword>
<dbReference type="EMBL" id="WJQU01000003">
    <property type="protein sequence ID" value="KAJ6637977.1"/>
    <property type="molecule type" value="Genomic_DNA"/>
</dbReference>
<dbReference type="InterPro" id="IPR036322">
    <property type="entry name" value="WD40_repeat_dom_sf"/>
</dbReference>
<evidence type="ECO:0000313" key="5">
    <source>
        <dbReference type="EMBL" id="KAJ6637977.1"/>
    </source>
</evidence>
<feature type="region of interest" description="Disordered" evidence="4">
    <location>
        <begin position="581"/>
        <end position="631"/>
    </location>
</feature>
<feature type="compositionally biased region" description="Polar residues" evidence="4">
    <location>
        <begin position="547"/>
        <end position="566"/>
    </location>
</feature>
<protein>
    <submittedName>
        <fullName evidence="5">WD repeat-containing protein 20</fullName>
    </submittedName>
</protein>
<evidence type="ECO:0000256" key="3">
    <source>
        <dbReference type="PROSITE-ProRule" id="PRU00221"/>
    </source>
</evidence>
<dbReference type="AlphaFoldDB" id="A0A9Q0MWM3"/>
<feature type="repeat" description="WD" evidence="3">
    <location>
        <begin position="281"/>
        <end position="322"/>
    </location>
</feature>
<keyword evidence="2" id="KW-0677">Repeat</keyword>
<dbReference type="InterPro" id="IPR001680">
    <property type="entry name" value="WD40_rpt"/>
</dbReference>
<feature type="compositionally biased region" description="Low complexity" evidence="4">
    <location>
        <begin position="474"/>
        <end position="489"/>
    </location>
</feature>
<dbReference type="OrthoDB" id="3367at2759"/>
<name>A0A9Q0MWM3_9DIPT</name>
<gene>
    <name evidence="5" type="primary">WDR20</name>
    <name evidence="5" type="ORF">Bhyg_10708</name>
</gene>
<dbReference type="Gene3D" id="2.130.10.10">
    <property type="entry name" value="YVTN repeat-like/Quinoprotein amine dehydrogenase"/>
    <property type="match status" value="2"/>
</dbReference>
<feature type="compositionally biased region" description="Low complexity" evidence="4">
    <location>
        <begin position="581"/>
        <end position="593"/>
    </location>
</feature>
<feature type="region of interest" description="Disordered" evidence="4">
    <location>
        <begin position="367"/>
        <end position="390"/>
    </location>
</feature>
<dbReference type="SUPFAM" id="SSF50978">
    <property type="entry name" value="WD40 repeat-like"/>
    <property type="match status" value="1"/>
</dbReference>
<feature type="compositionally biased region" description="Polar residues" evidence="4">
    <location>
        <begin position="491"/>
        <end position="540"/>
    </location>
</feature>